<dbReference type="Gene3D" id="1.10.287.20">
    <property type="entry name" value="Ubiquinol-cytochrome C reductase hinge domain"/>
    <property type="match status" value="1"/>
</dbReference>
<dbReference type="OrthoDB" id="405848at2759"/>
<keyword evidence="4" id="KW-0679">Respiratory chain</keyword>
<dbReference type="GO" id="GO:0005743">
    <property type="term" value="C:mitochondrial inner membrane"/>
    <property type="evidence" value="ECO:0007669"/>
    <property type="project" value="UniProtKB-SubCell"/>
</dbReference>
<reference evidence="10 11" key="1">
    <citation type="submission" date="2016-07" db="EMBL/GenBank/DDBJ databases">
        <title>Pervasive Adenine N6-methylation of Active Genes in Fungi.</title>
        <authorList>
            <consortium name="DOE Joint Genome Institute"/>
            <person name="Mondo S.J."/>
            <person name="Dannebaum R.O."/>
            <person name="Kuo R.C."/>
            <person name="Labutti K."/>
            <person name="Haridas S."/>
            <person name="Kuo A."/>
            <person name="Salamov A."/>
            <person name="Ahrendt S.R."/>
            <person name="Lipzen A."/>
            <person name="Sullivan W."/>
            <person name="Andreopoulos W.B."/>
            <person name="Clum A."/>
            <person name="Lindquist E."/>
            <person name="Daum C."/>
            <person name="Ramamoorthy G.K."/>
            <person name="Gryganskyi A."/>
            <person name="Culley D."/>
            <person name="Magnuson J.K."/>
            <person name="James T.Y."/>
            <person name="O'Malley M.A."/>
            <person name="Stajich J.E."/>
            <person name="Spatafora J.W."/>
            <person name="Visel A."/>
            <person name="Grigoriev I.V."/>
        </authorList>
    </citation>
    <scope>NUCLEOTIDE SEQUENCE [LARGE SCALE GENOMIC DNA]</scope>
    <source>
        <strain evidence="10 11">PL171</strain>
    </source>
</reference>
<proteinExistence type="inferred from homology"/>
<dbReference type="PANTHER" id="PTHR15336">
    <property type="entry name" value="UBIQUINOL-CYTOCHROME C REDUCTASE COMPLEX 7.8 KDA PROTEIN"/>
    <property type="match status" value="1"/>
</dbReference>
<evidence type="ECO:0000256" key="3">
    <source>
        <dbReference type="ARBA" id="ARBA00022448"/>
    </source>
</evidence>
<dbReference type="GO" id="GO:0006122">
    <property type="term" value="P:mitochondrial electron transport, ubiquinol to cytochrome c"/>
    <property type="evidence" value="ECO:0007669"/>
    <property type="project" value="InterPro"/>
</dbReference>
<dbReference type="InterPro" id="IPR003422">
    <property type="entry name" value="Cyt_b-c1_6"/>
</dbReference>
<dbReference type="InterPro" id="IPR036811">
    <property type="entry name" value="Ubol_cytC_Rdtase_hinge_dom_sf"/>
</dbReference>
<evidence type="ECO:0000256" key="1">
    <source>
        <dbReference type="ARBA" id="ARBA00004137"/>
    </source>
</evidence>
<sequence length="87" mass="9614">MSAIAEKAVKIVHCEEEEAEEVEISDPKEQIAEECRELPSNAPLREALEACTARVEAGAEETCVEEFFKLQKAVDQCTAASLFTKLK</sequence>
<keyword evidence="3" id="KW-0813">Transport</keyword>
<keyword evidence="5" id="KW-0999">Mitochondrion inner membrane</keyword>
<keyword evidence="6" id="KW-0249">Electron transport</keyword>
<dbReference type="AlphaFoldDB" id="A0A1Y2I2S9"/>
<evidence type="ECO:0000256" key="4">
    <source>
        <dbReference type="ARBA" id="ARBA00022660"/>
    </source>
</evidence>
<comment type="subcellular location">
    <subcellularLocation>
        <location evidence="1">Mitochondrion inner membrane</location>
        <topology evidence="1">Peripheral membrane protein</topology>
        <orientation evidence="1">Intermembrane side</orientation>
    </subcellularLocation>
</comment>
<dbReference type="SUPFAM" id="SSF81531">
    <property type="entry name" value="Non-heme 11 kDa protein of cytochrome bc1 complex (Ubiquinol-cytochrome c reductase)"/>
    <property type="match status" value="1"/>
</dbReference>
<keyword evidence="7" id="KW-0496">Mitochondrion</keyword>
<name>A0A1Y2I2S9_9FUNG</name>
<dbReference type="Proteomes" id="UP000193411">
    <property type="component" value="Unassembled WGS sequence"/>
</dbReference>
<dbReference type="PANTHER" id="PTHR15336:SF0">
    <property type="entry name" value="CYTOCHROME B-C1 COMPLEX SUBUNIT 6, MITOCHONDRIAL"/>
    <property type="match status" value="1"/>
</dbReference>
<evidence type="ECO:0000256" key="8">
    <source>
        <dbReference type="ARBA" id="ARBA00023136"/>
    </source>
</evidence>
<keyword evidence="11" id="KW-1185">Reference proteome</keyword>
<evidence type="ECO:0000256" key="6">
    <source>
        <dbReference type="ARBA" id="ARBA00022982"/>
    </source>
</evidence>
<comment type="caution">
    <text evidence="10">The sequence shown here is derived from an EMBL/GenBank/DDBJ whole genome shotgun (WGS) entry which is preliminary data.</text>
</comment>
<keyword evidence="8" id="KW-0472">Membrane</keyword>
<protein>
    <submittedName>
        <fullName evidence="10">Ubiquinol-cytochrome C reductase hinge protein-domain-containing protein</fullName>
    </submittedName>
</protein>
<evidence type="ECO:0000256" key="7">
    <source>
        <dbReference type="ARBA" id="ARBA00023128"/>
    </source>
</evidence>
<evidence type="ECO:0000313" key="10">
    <source>
        <dbReference type="EMBL" id="ORZ41170.1"/>
    </source>
</evidence>
<evidence type="ECO:0000256" key="5">
    <source>
        <dbReference type="ARBA" id="ARBA00022792"/>
    </source>
</evidence>
<evidence type="ECO:0000313" key="11">
    <source>
        <dbReference type="Proteomes" id="UP000193411"/>
    </source>
</evidence>
<dbReference type="STRING" id="765915.A0A1Y2I2S9"/>
<accession>A0A1Y2I2S9</accession>
<dbReference type="InterPro" id="IPR023184">
    <property type="entry name" value="Ubol_cytC_Rdtase_hinge_dom"/>
</dbReference>
<organism evidence="10 11">
    <name type="scientific">Catenaria anguillulae PL171</name>
    <dbReference type="NCBI Taxonomy" id="765915"/>
    <lineage>
        <taxon>Eukaryota</taxon>
        <taxon>Fungi</taxon>
        <taxon>Fungi incertae sedis</taxon>
        <taxon>Blastocladiomycota</taxon>
        <taxon>Blastocladiomycetes</taxon>
        <taxon>Blastocladiales</taxon>
        <taxon>Catenariaceae</taxon>
        <taxon>Catenaria</taxon>
    </lineage>
</organism>
<dbReference type="EMBL" id="MCFL01000001">
    <property type="protein sequence ID" value="ORZ41170.1"/>
    <property type="molecule type" value="Genomic_DNA"/>
</dbReference>
<evidence type="ECO:0000259" key="9">
    <source>
        <dbReference type="Pfam" id="PF02320"/>
    </source>
</evidence>
<dbReference type="Pfam" id="PF02320">
    <property type="entry name" value="UCR_hinge"/>
    <property type="match status" value="1"/>
</dbReference>
<comment type="similarity">
    <text evidence="2">Belongs to the UQCRH/QCR6 family.</text>
</comment>
<gene>
    <name evidence="10" type="ORF">BCR44DRAFT_34461</name>
</gene>
<evidence type="ECO:0000256" key="2">
    <source>
        <dbReference type="ARBA" id="ARBA00006498"/>
    </source>
</evidence>
<feature type="domain" description="Ubiquinol-cytochrome C reductase hinge" evidence="9">
    <location>
        <begin position="26"/>
        <end position="87"/>
    </location>
</feature>